<dbReference type="SUPFAM" id="SSF52540">
    <property type="entry name" value="P-loop containing nucleoside triphosphate hydrolases"/>
    <property type="match status" value="1"/>
</dbReference>
<dbReference type="STRING" id="662367.SAMN05216167_103161"/>
<dbReference type="NCBIfam" id="NF011104">
    <property type="entry name" value="PRK14531.1"/>
    <property type="match status" value="1"/>
</dbReference>
<feature type="binding site" evidence="5">
    <location>
        <begin position="58"/>
        <end position="60"/>
    </location>
    <ligand>
        <name>AMP</name>
        <dbReference type="ChEBI" id="CHEBI:456215"/>
    </ligand>
</feature>
<keyword evidence="1 5" id="KW-0808">Transferase</keyword>
<evidence type="ECO:0000256" key="7">
    <source>
        <dbReference type="RuleBase" id="RU003331"/>
    </source>
</evidence>
<dbReference type="Gene3D" id="3.40.50.300">
    <property type="entry name" value="P-loop containing nucleotide triphosphate hydrolases"/>
    <property type="match status" value="1"/>
</dbReference>
<dbReference type="PRINTS" id="PR00094">
    <property type="entry name" value="ADENYLTKNASE"/>
</dbReference>
<evidence type="ECO:0000256" key="3">
    <source>
        <dbReference type="ARBA" id="ARBA00022741"/>
    </source>
</evidence>
<reference evidence="8 9" key="1">
    <citation type="submission" date="2016-10" db="EMBL/GenBank/DDBJ databases">
        <authorList>
            <person name="de Groot N.N."/>
        </authorList>
    </citation>
    <scope>NUCLEOTIDE SEQUENCE [LARGE SCALE GENOMIC DNA]</scope>
    <source>
        <strain evidence="8 9">DSM 26130</strain>
    </source>
</reference>
<gene>
    <name evidence="5" type="primary">adk</name>
    <name evidence="8" type="ORF">SAMN05216167_103161</name>
</gene>
<dbReference type="EMBL" id="FOLQ01000003">
    <property type="protein sequence ID" value="SFD06005.1"/>
    <property type="molecule type" value="Genomic_DNA"/>
</dbReference>
<proteinExistence type="inferred from homology"/>
<feature type="binding site" evidence="5">
    <location>
        <position position="37"/>
    </location>
    <ligand>
        <name>AMP</name>
        <dbReference type="ChEBI" id="CHEBI:456215"/>
    </ligand>
</feature>
<dbReference type="NCBIfam" id="NF011100">
    <property type="entry name" value="PRK14527.1"/>
    <property type="match status" value="1"/>
</dbReference>
<dbReference type="RefSeq" id="WP_093825492.1">
    <property type="nucleotide sequence ID" value="NZ_FOLQ01000003.1"/>
</dbReference>
<sequence length="200" mass="22072">MLNLVLFGPPGAGKGTQSEYLIQKYNLVHLSTGDLLRSQIAAGTELGLRAKQLMDQGLLVPDEVVIGMIESKLQENQSIALSEKSIGGFIFDGFPRTVPQAEALDNLLSEHQTKINVMVALIVDSEELTRRLLLRGQTSGRPDDQNEELIRRRVKEYNDKTAPVANYYSQQGKFAAIDGIGKIDDIFQAICQKIDESVAK</sequence>
<comment type="catalytic activity">
    <reaction evidence="5 7">
        <text>AMP + ATP = 2 ADP</text>
        <dbReference type="Rhea" id="RHEA:12973"/>
        <dbReference type="ChEBI" id="CHEBI:30616"/>
        <dbReference type="ChEBI" id="CHEBI:456215"/>
        <dbReference type="ChEBI" id="CHEBI:456216"/>
        <dbReference type="EC" id="2.7.4.3"/>
    </reaction>
</comment>
<comment type="subcellular location">
    <subcellularLocation>
        <location evidence="5 7">Cytoplasm</location>
    </subcellularLocation>
</comment>
<evidence type="ECO:0000256" key="5">
    <source>
        <dbReference type="HAMAP-Rule" id="MF_00235"/>
    </source>
</evidence>
<organism evidence="8 9">
    <name type="scientific">Spirosoma endophyticum</name>
    <dbReference type="NCBI Taxonomy" id="662367"/>
    <lineage>
        <taxon>Bacteria</taxon>
        <taxon>Pseudomonadati</taxon>
        <taxon>Bacteroidota</taxon>
        <taxon>Cytophagia</taxon>
        <taxon>Cytophagales</taxon>
        <taxon>Cytophagaceae</taxon>
        <taxon>Spirosoma</taxon>
    </lineage>
</organism>
<name>A0A1I1P8G4_9BACT</name>
<dbReference type="Pfam" id="PF00406">
    <property type="entry name" value="ADK"/>
    <property type="match status" value="1"/>
</dbReference>
<comment type="domain">
    <text evidence="5">Consists of three domains, a large central CORE domain and two small peripheral domains, NMPbind and LID, which undergo movements during catalysis. The LID domain closes over the site of phosphoryl transfer upon ATP binding. Assembling and dissambling the active center during each catalytic cycle provides an effective means to prevent ATP hydrolysis.</text>
</comment>
<feature type="binding site" evidence="5">
    <location>
        <position position="100"/>
    </location>
    <ligand>
        <name>AMP</name>
        <dbReference type="ChEBI" id="CHEBI:456215"/>
    </ligand>
</feature>
<dbReference type="NCBIfam" id="NF011105">
    <property type="entry name" value="PRK14532.1"/>
    <property type="match status" value="1"/>
</dbReference>
<keyword evidence="2 5" id="KW-0545">Nucleotide biosynthesis</keyword>
<evidence type="ECO:0000256" key="6">
    <source>
        <dbReference type="RuleBase" id="RU003330"/>
    </source>
</evidence>
<feature type="binding site" evidence="5">
    <location>
        <begin position="11"/>
        <end position="16"/>
    </location>
    <ligand>
        <name>ATP</name>
        <dbReference type="ChEBI" id="CHEBI:30616"/>
    </ligand>
</feature>
<comment type="pathway">
    <text evidence="5">Purine metabolism; AMP biosynthesis via salvage pathway; AMP from ADP: step 1/1.</text>
</comment>
<evidence type="ECO:0000256" key="2">
    <source>
        <dbReference type="ARBA" id="ARBA00022727"/>
    </source>
</evidence>
<dbReference type="Proteomes" id="UP000198598">
    <property type="component" value="Unassembled WGS sequence"/>
</dbReference>
<evidence type="ECO:0000256" key="1">
    <source>
        <dbReference type="ARBA" id="ARBA00022679"/>
    </source>
</evidence>
<feature type="binding site" evidence="5">
    <location>
        <position position="135"/>
    </location>
    <ligand>
        <name>ATP</name>
        <dbReference type="ChEBI" id="CHEBI:30616"/>
    </ligand>
</feature>
<keyword evidence="9" id="KW-1185">Reference proteome</keyword>
<keyword evidence="4 5" id="KW-0418">Kinase</keyword>
<keyword evidence="3 5" id="KW-0547">Nucleotide-binding</keyword>
<dbReference type="UniPathway" id="UPA00588">
    <property type="reaction ID" value="UER00649"/>
</dbReference>
<feature type="binding site" evidence="5">
    <location>
        <position position="32"/>
    </location>
    <ligand>
        <name>AMP</name>
        <dbReference type="ChEBI" id="CHEBI:456215"/>
    </ligand>
</feature>
<evidence type="ECO:0000256" key="4">
    <source>
        <dbReference type="ARBA" id="ARBA00022777"/>
    </source>
</evidence>
<feature type="region of interest" description="NMP" evidence="5">
    <location>
        <begin position="31"/>
        <end position="60"/>
    </location>
</feature>
<feature type="binding site" evidence="5">
    <location>
        <position position="153"/>
    </location>
    <ligand>
        <name>AMP</name>
        <dbReference type="ChEBI" id="CHEBI:456215"/>
    </ligand>
</feature>
<keyword evidence="5" id="KW-0963">Cytoplasm</keyword>
<dbReference type="NCBIfam" id="NF001381">
    <property type="entry name" value="PRK00279.1-3"/>
    <property type="match status" value="1"/>
</dbReference>
<dbReference type="HAMAP" id="MF_00235">
    <property type="entry name" value="Adenylate_kinase_Adk"/>
    <property type="match status" value="1"/>
</dbReference>
<dbReference type="GO" id="GO:0005737">
    <property type="term" value="C:cytoplasm"/>
    <property type="evidence" value="ECO:0007669"/>
    <property type="project" value="UniProtKB-SubCell"/>
</dbReference>
<dbReference type="InterPro" id="IPR027417">
    <property type="entry name" value="P-loop_NTPase"/>
</dbReference>
<evidence type="ECO:0000313" key="8">
    <source>
        <dbReference type="EMBL" id="SFD06005.1"/>
    </source>
</evidence>
<accession>A0A1I1P8G4</accession>
<dbReference type="GO" id="GO:0044209">
    <property type="term" value="P:AMP salvage"/>
    <property type="evidence" value="ECO:0007669"/>
    <property type="project" value="UniProtKB-UniRule"/>
</dbReference>
<dbReference type="AlphaFoldDB" id="A0A1I1P8G4"/>
<dbReference type="CDD" id="cd01428">
    <property type="entry name" value="ADK"/>
    <property type="match status" value="1"/>
</dbReference>
<protein>
    <recommendedName>
        <fullName evidence="5 7">Adenylate kinase</fullName>
        <shortName evidence="5">AK</shortName>
        <ecNumber evidence="5 7">2.7.4.3</ecNumber>
    </recommendedName>
    <alternativeName>
        <fullName evidence="5">ATP-AMP transphosphorylase</fullName>
    </alternativeName>
    <alternativeName>
        <fullName evidence="5">ATP:AMP phosphotransferase</fullName>
    </alternativeName>
    <alternativeName>
        <fullName evidence="5">Adenylate monophosphate kinase</fullName>
    </alternativeName>
</protein>
<comment type="subunit">
    <text evidence="5 7">Monomer.</text>
</comment>
<feature type="binding site" evidence="5">
    <location>
        <position position="141"/>
    </location>
    <ligand>
        <name>AMP</name>
        <dbReference type="ChEBI" id="CHEBI:456215"/>
    </ligand>
</feature>
<dbReference type="PROSITE" id="PS00113">
    <property type="entry name" value="ADENYLATE_KINASE"/>
    <property type="match status" value="1"/>
</dbReference>
<feature type="binding site" evidence="5">
    <location>
        <begin position="93"/>
        <end position="96"/>
    </location>
    <ligand>
        <name>AMP</name>
        <dbReference type="ChEBI" id="CHEBI:456215"/>
    </ligand>
</feature>
<comment type="similarity">
    <text evidence="5 6">Belongs to the adenylate kinase family.</text>
</comment>
<dbReference type="GO" id="GO:0004017">
    <property type="term" value="F:AMP kinase activity"/>
    <property type="evidence" value="ECO:0007669"/>
    <property type="project" value="UniProtKB-UniRule"/>
</dbReference>
<dbReference type="InterPro" id="IPR033690">
    <property type="entry name" value="Adenylat_kinase_CS"/>
</dbReference>
<dbReference type="EC" id="2.7.4.3" evidence="5 7"/>
<comment type="function">
    <text evidence="5">Catalyzes the reversible transfer of the terminal phosphate group between ATP and AMP. Plays an important role in cellular energy homeostasis and in adenine nucleotide metabolism.</text>
</comment>
<dbReference type="OrthoDB" id="9805030at2"/>
<dbReference type="InterPro" id="IPR000850">
    <property type="entry name" value="Adenylat/UMP-CMP_kin"/>
</dbReference>
<keyword evidence="5 7" id="KW-0067">ATP-binding</keyword>
<comment type="caution">
    <text evidence="5">Lacks conserved residue(s) required for the propagation of feature annotation.</text>
</comment>
<dbReference type="PANTHER" id="PTHR23359">
    <property type="entry name" value="NUCLEOTIDE KINASE"/>
    <property type="match status" value="1"/>
</dbReference>
<feature type="binding site" evidence="5">
    <location>
        <position position="181"/>
    </location>
    <ligand>
        <name>ATP</name>
        <dbReference type="ChEBI" id="CHEBI:30616"/>
    </ligand>
</feature>
<dbReference type="GO" id="GO:0005524">
    <property type="term" value="F:ATP binding"/>
    <property type="evidence" value="ECO:0007669"/>
    <property type="project" value="UniProtKB-UniRule"/>
</dbReference>
<evidence type="ECO:0000313" key="9">
    <source>
        <dbReference type="Proteomes" id="UP000198598"/>
    </source>
</evidence>